<protein>
    <recommendedName>
        <fullName evidence="4">Helix-turn-helix domain-containing protein</fullName>
    </recommendedName>
</protein>
<dbReference type="RefSeq" id="WP_195388237.1">
    <property type="nucleotide sequence ID" value="NZ_JADNGL010000006.1"/>
</dbReference>
<proteinExistence type="predicted"/>
<comment type="caution">
    <text evidence="2">The sequence shown here is derived from an EMBL/GenBank/DDBJ whole genome shotgun (WGS) entry which is preliminary data.</text>
</comment>
<feature type="compositionally biased region" description="Polar residues" evidence="1">
    <location>
        <begin position="162"/>
        <end position="172"/>
    </location>
</feature>
<evidence type="ECO:0000313" key="3">
    <source>
        <dbReference type="Proteomes" id="UP001211015"/>
    </source>
</evidence>
<accession>A0AAW6EBG3</accession>
<evidence type="ECO:0000313" key="2">
    <source>
        <dbReference type="EMBL" id="MDB8744390.1"/>
    </source>
</evidence>
<reference evidence="2" key="1">
    <citation type="submission" date="2023-01" db="EMBL/GenBank/DDBJ databases">
        <title>Human gut microbiome strain richness.</title>
        <authorList>
            <person name="Chen-Liaw A."/>
        </authorList>
    </citation>
    <scope>NUCLEOTIDE SEQUENCE</scope>
    <source>
        <strain evidence="2">1001275st1_F4_1001275B_160808</strain>
    </source>
</reference>
<feature type="region of interest" description="Disordered" evidence="1">
    <location>
        <begin position="162"/>
        <end position="187"/>
    </location>
</feature>
<organism evidence="2 3">
    <name type="scientific">Ruminococcus bicirculans</name>
    <name type="common">ex Wegman et al. 2014</name>
    <dbReference type="NCBI Taxonomy" id="1160721"/>
    <lineage>
        <taxon>Bacteria</taxon>
        <taxon>Bacillati</taxon>
        <taxon>Bacillota</taxon>
        <taxon>Clostridia</taxon>
        <taxon>Eubacteriales</taxon>
        <taxon>Oscillospiraceae</taxon>
        <taxon>Ruminococcus</taxon>
    </lineage>
</organism>
<dbReference type="AlphaFoldDB" id="A0AAW6EBG3"/>
<gene>
    <name evidence="2" type="ORF">PNU62_05095</name>
</gene>
<sequence>MANESNSSVVRVHKNTDFTIMSNHHLRNQKLSLKAIGLMSKILGLPDGWNYSVAGLVKICREGETAVRAALHELIDEQYVYVEKLPPNYTKSGRFEYVYHIYEIPYENMPDGLECPELFLKKQSETNQNADSPDTEKQDAENLHLEIQSIENQGQLNTYLSSTKESSMKELNSTASAPPKKKTPSSKKKYAEAVTMTEEEYQKLTGQHTTAFVEKCIEVLNNYKLSSGKRYKSDYHTILNWVIERVSKDYPQLDKPVSVQNPAYDVNVNPFDQFVR</sequence>
<name>A0AAW6EBG3_9FIRM</name>
<dbReference type="EMBL" id="JAQMLV010000005">
    <property type="protein sequence ID" value="MDB8744390.1"/>
    <property type="molecule type" value="Genomic_DNA"/>
</dbReference>
<dbReference type="Proteomes" id="UP001211015">
    <property type="component" value="Unassembled WGS sequence"/>
</dbReference>
<evidence type="ECO:0000256" key="1">
    <source>
        <dbReference type="SAM" id="MobiDB-lite"/>
    </source>
</evidence>
<evidence type="ECO:0008006" key="4">
    <source>
        <dbReference type="Google" id="ProtNLM"/>
    </source>
</evidence>